<evidence type="ECO:0000256" key="6">
    <source>
        <dbReference type="ARBA" id="ARBA00023002"/>
    </source>
</evidence>
<keyword evidence="4" id="KW-0274">FAD</keyword>
<dbReference type="GO" id="GO:0050136">
    <property type="term" value="F:NADH dehydrogenase (quinone) (non-electrogenic) activity"/>
    <property type="evidence" value="ECO:0007669"/>
    <property type="project" value="UniProtKB-EC"/>
</dbReference>
<keyword evidence="3" id="KW-0285">Flavoprotein</keyword>
<keyword evidence="9" id="KW-1133">Transmembrane helix</keyword>
<dbReference type="InterPro" id="IPR045024">
    <property type="entry name" value="NDH-2"/>
</dbReference>
<dbReference type="Gene3D" id="3.50.50.100">
    <property type="match status" value="1"/>
</dbReference>
<dbReference type="KEGG" id="talb:FTW19_20625"/>
<comment type="catalytic activity">
    <reaction evidence="8">
        <text>a quinone + NADH + H(+) = a quinol + NAD(+)</text>
        <dbReference type="Rhea" id="RHEA:46160"/>
        <dbReference type="ChEBI" id="CHEBI:15378"/>
        <dbReference type="ChEBI" id="CHEBI:24646"/>
        <dbReference type="ChEBI" id="CHEBI:57540"/>
        <dbReference type="ChEBI" id="CHEBI:57945"/>
        <dbReference type="ChEBI" id="CHEBI:132124"/>
        <dbReference type="EC" id="1.6.5.9"/>
    </reaction>
</comment>
<dbReference type="PRINTS" id="PR00411">
    <property type="entry name" value="PNDRDTASEI"/>
</dbReference>
<protein>
    <recommendedName>
        <fullName evidence="2">NADH:ubiquinone reductase (non-electrogenic)</fullName>
        <ecNumber evidence="2">1.6.5.9</ecNumber>
    </recommendedName>
</protein>
<evidence type="ECO:0000259" key="10">
    <source>
        <dbReference type="Pfam" id="PF07992"/>
    </source>
</evidence>
<dbReference type="PANTHER" id="PTHR43706:SF47">
    <property type="entry name" value="EXTERNAL NADH-UBIQUINONE OXIDOREDUCTASE 1, MITOCHONDRIAL-RELATED"/>
    <property type="match status" value="1"/>
</dbReference>
<feature type="domain" description="FAD/NAD(P)-binding" evidence="10">
    <location>
        <begin position="6"/>
        <end position="326"/>
    </location>
</feature>
<evidence type="ECO:0000313" key="13">
    <source>
        <dbReference type="Proteomes" id="UP000321820"/>
    </source>
</evidence>
<dbReference type="AlphaFoldDB" id="A0A5B9ED79"/>
<evidence type="ECO:0000259" key="11">
    <source>
        <dbReference type="Pfam" id="PF22366"/>
    </source>
</evidence>
<accession>A0A5B9ED79</accession>
<dbReference type="InterPro" id="IPR036188">
    <property type="entry name" value="FAD/NAD-bd_sf"/>
</dbReference>
<dbReference type="PANTHER" id="PTHR43706">
    <property type="entry name" value="NADH DEHYDROGENASE"/>
    <property type="match status" value="1"/>
</dbReference>
<dbReference type="InterPro" id="IPR054585">
    <property type="entry name" value="NDH2-like_C"/>
</dbReference>
<feature type="transmembrane region" description="Helical" evidence="9">
    <location>
        <begin position="376"/>
        <end position="393"/>
    </location>
</feature>
<comment type="similarity">
    <text evidence="1">Belongs to the NADH dehydrogenase family.</text>
</comment>
<evidence type="ECO:0000256" key="5">
    <source>
        <dbReference type="ARBA" id="ARBA00022946"/>
    </source>
</evidence>
<evidence type="ECO:0000313" key="12">
    <source>
        <dbReference type="EMBL" id="QEE30168.1"/>
    </source>
</evidence>
<evidence type="ECO:0000256" key="2">
    <source>
        <dbReference type="ARBA" id="ARBA00012637"/>
    </source>
</evidence>
<evidence type="ECO:0000256" key="8">
    <source>
        <dbReference type="ARBA" id="ARBA00047599"/>
    </source>
</evidence>
<proteinExistence type="inferred from homology"/>
<keyword evidence="9" id="KW-0812">Transmembrane</keyword>
<feature type="domain" description="External alternative NADH-ubiquinone oxidoreductase-like C-terminal" evidence="11">
    <location>
        <begin position="350"/>
        <end position="409"/>
    </location>
</feature>
<dbReference type="InterPro" id="IPR023753">
    <property type="entry name" value="FAD/NAD-binding_dom"/>
</dbReference>
<keyword evidence="13" id="KW-1185">Reference proteome</keyword>
<keyword evidence="6" id="KW-0560">Oxidoreductase</keyword>
<evidence type="ECO:0000256" key="1">
    <source>
        <dbReference type="ARBA" id="ARBA00005272"/>
    </source>
</evidence>
<evidence type="ECO:0000256" key="7">
    <source>
        <dbReference type="ARBA" id="ARBA00023027"/>
    </source>
</evidence>
<evidence type="ECO:0000256" key="3">
    <source>
        <dbReference type="ARBA" id="ARBA00022630"/>
    </source>
</evidence>
<gene>
    <name evidence="12" type="ORF">FTW19_20625</name>
</gene>
<dbReference type="PRINTS" id="PR00368">
    <property type="entry name" value="FADPNR"/>
</dbReference>
<evidence type="ECO:0000256" key="4">
    <source>
        <dbReference type="ARBA" id="ARBA00022827"/>
    </source>
</evidence>
<dbReference type="OrthoDB" id="9781621at2"/>
<keyword evidence="9" id="KW-0472">Membrane</keyword>
<dbReference type="SUPFAM" id="SSF51905">
    <property type="entry name" value="FAD/NAD(P)-binding domain"/>
    <property type="match status" value="1"/>
</dbReference>
<dbReference type="Pfam" id="PF07992">
    <property type="entry name" value="Pyr_redox_2"/>
    <property type="match status" value="1"/>
</dbReference>
<dbReference type="EC" id="1.6.5.9" evidence="2"/>
<dbReference type="Pfam" id="PF22366">
    <property type="entry name" value="NDH2_C"/>
    <property type="match status" value="1"/>
</dbReference>
<keyword evidence="7" id="KW-0520">NAD</keyword>
<dbReference type="EMBL" id="CP042806">
    <property type="protein sequence ID" value="QEE30168.1"/>
    <property type="molecule type" value="Genomic_DNA"/>
</dbReference>
<name>A0A5B9ED79_9BACT</name>
<evidence type="ECO:0000256" key="9">
    <source>
        <dbReference type="SAM" id="Phobius"/>
    </source>
</evidence>
<sequence length="446" mass="49728">MAERKRVVILGAGFAGLRAAQTLAKQAMDITIVDRRNHHTFQPLLYQVALAVLNPSDIAQPIRAVFRHNSNVEVLMDEAIGFDTDRRRVDLRSGAQLTYDYLIVATGSTHSYFGQDEWSKLAPGLKTIEDAVEIRRRVLLAFELAEREMLEKGTHPELNFVIIGGGPTGVELAGAISDIAKLYMRRDFRHIDPSQAKVLILEGSPSILAAYPEDLRESAVRQLNDLGVQVLTGQHVTDVQPGYVILGTGPDARRIDTVVTLWAAGVQASPLGKLLKVEIDRRGCVLVDQFLNPKNHPEIFICGDLAHVEQDGRQVPGTAQPAMQMGVHAAKLILADINGEKRTPFHYFDKGDMATIGRKAAIAKVIWPFKAHMSGFPAWIVWLVIHISFLINFRSRFSVFRQWAYTYLFFKDGARLIVGSQNLPGWNEQQVEEKLDLNAPELTAKR</sequence>
<organism evidence="12 13">
    <name type="scientific">Terriglobus albidus</name>
    <dbReference type="NCBI Taxonomy" id="1592106"/>
    <lineage>
        <taxon>Bacteria</taxon>
        <taxon>Pseudomonadati</taxon>
        <taxon>Acidobacteriota</taxon>
        <taxon>Terriglobia</taxon>
        <taxon>Terriglobales</taxon>
        <taxon>Acidobacteriaceae</taxon>
        <taxon>Terriglobus</taxon>
    </lineage>
</organism>
<reference evidence="12 13" key="1">
    <citation type="submission" date="2019-08" db="EMBL/GenBank/DDBJ databases">
        <title>Complete genome sequence of Terriglobus albidus strain ORNL.</title>
        <authorList>
            <person name="Podar M."/>
        </authorList>
    </citation>
    <scope>NUCLEOTIDE SEQUENCE [LARGE SCALE GENOMIC DNA]</scope>
    <source>
        <strain evidence="12 13">ORNL</strain>
    </source>
</reference>
<dbReference type="RefSeq" id="WP_147649437.1">
    <property type="nucleotide sequence ID" value="NZ_CP042806.1"/>
</dbReference>
<dbReference type="Proteomes" id="UP000321820">
    <property type="component" value="Chromosome"/>
</dbReference>
<keyword evidence="5" id="KW-0809">Transit peptide</keyword>